<dbReference type="EMBL" id="CP036525">
    <property type="protein sequence ID" value="QDT01879.1"/>
    <property type="molecule type" value="Genomic_DNA"/>
</dbReference>
<feature type="chain" id="PRO_5022060399" evidence="1">
    <location>
        <begin position="17"/>
        <end position="632"/>
    </location>
</feature>
<accession>A0A517N412</accession>
<proteinExistence type="predicted"/>
<feature type="signal peptide" evidence="1">
    <location>
        <begin position="1"/>
        <end position="16"/>
    </location>
</feature>
<keyword evidence="1" id="KW-0732">Signal</keyword>
<evidence type="ECO:0000313" key="2">
    <source>
        <dbReference type="EMBL" id="QDT01879.1"/>
    </source>
</evidence>
<evidence type="ECO:0000256" key="1">
    <source>
        <dbReference type="SAM" id="SignalP"/>
    </source>
</evidence>
<sequence precursor="true">MHRVGPLLAPTFFALAATFVGAPSVLQAQWSASERDQLAQQMDDAAANVDPDKFPGLDEASQNVSASMAKAEEFLVRQTDAENAAAWLQYLDFGPLRDILGTEDSAVAAAREAIDMRYRLVGTTPGLELTVLRNLRSDLEQLIEAVRLRDPDRAKDLVAKQMTAIAEKIREMDDSPSADDVSTLGAVIGLLKSSGQADDVVQSVRNRFGRPNMAVLVGESTVQSLVNRAVDQTRPVRDCILGTRIVGNASLNGFVTADLVPALGEFQIQVALTGCVSSINTGYNGPVVLRTSGVGSVYVSRVLHIRESGVAADPAMVQASLRTNIDAIEHRMRLVRRIARKKAAEQKPGADRIAVEKLRTQVGAQFVKETDQASAITAPDVLAKVRPILKRLSLDEPTRTLGSTDQELFIDSTLRRSDQLASVVSRPFISNAFDAAVQIHESAIDNAVMPMLAGRTLREGELAGFVENTGLKIDPKPVAATEDESAEDDDEEPFEITFARLRPVIFEARDQTLRVGVRGTRFAQGSRELKRTMEITAVYEPARTEDGTMLLLRKDDVEVTFPGSGNRLSVSQAGLKRTIQNKFAKVFPEVLLDRTLTVPATVEMEALRGRSYRPEVIDAKDGWLSIGVAAIN</sequence>
<gene>
    <name evidence="2" type="ORF">K227x_02480</name>
</gene>
<dbReference type="KEGG" id="rlc:K227x_02480"/>
<dbReference type="AlphaFoldDB" id="A0A517N412"/>
<protein>
    <submittedName>
        <fullName evidence="2">Uncharacterized protein</fullName>
    </submittedName>
</protein>
<name>A0A517N412_9BACT</name>
<reference evidence="2 3" key="1">
    <citation type="submission" date="2019-02" db="EMBL/GenBank/DDBJ databases">
        <title>Deep-cultivation of Planctomycetes and their phenomic and genomic characterization uncovers novel biology.</title>
        <authorList>
            <person name="Wiegand S."/>
            <person name="Jogler M."/>
            <person name="Boedeker C."/>
            <person name="Pinto D."/>
            <person name="Vollmers J."/>
            <person name="Rivas-Marin E."/>
            <person name="Kohn T."/>
            <person name="Peeters S.H."/>
            <person name="Heuer A."/>
            <person name="Rast P."/>
            <person name="Oberbeckmann S."/>
            <person name="Bunk B."/>
            <person name="Jeske O."/>
            <person name="Meyerdierks A."/>
            <person name="Storesund J.E."/>
            <person name="Kallscheuer N."/>
            <person name="Luecker S."/>
            <person name="Lage O.M."/>
            <person name="Pohl T."/>
            <person name="Merkel B.J."/>
            <person name="Hornburger P."/>
            <person name="Mueller R.-W."/>
            <person name="Bruemmer F."/>
            <person name="Labrenz M."/>
            <person name="Spormann A.M."/>
            <person name="Op den Camp H."/>
            <person name="Overmann J."/>
            <person name="Amann R."/>
            <person name="Jetten M.S.M."/>
            <person name="Mascher T."/>
            <person name="Medema M.H."/>
            <person name="Devos D.P."/>
            <person name="Kaster A.-K."/>
            <person name="Ovreas L."/>
            <person name="Rohde M."/>
            <person name="Galperin M.Y."/>
            <person name="Jogler C."/>
        </authorList>
    </citation>
    <scope>NUCLEOTIDE SEQUENCE [LARGE SCALE GENOMIC DNA]</scope>
    <source>
        <strain evidence="2 3">K22_7</strain>
    </source>
</reference>
<keyword evidence="3" id="KW-1185">Reference proteome</keyword>
<dbReference type="Proteomes" id="UP000318538">
    <property type="component" value="Chromosome"/>
</dbReference>
<organism evidence="2 3">
    <name type="scientific">Rubripirellula lacrimiformis</name>
    <dbReference type="NCBI Taxonomy" id="1930273"/>
    <lineage>
        <taxon>Bacteria</taxon>
        <taxon>Pseudomonadati</taxon>
        <taxon>Planctomycetota</taxon>
        <taxon>Planctomycetia</taxon>
        <taxon>Pirellulales</taxon>
        <taxon>Pirellulaceae</taxon>
        <taxon>Rubripirellula</taxon>
    </lineage>
</organism>
<evidence type="ECO:0000313" key="3">
    <source>
        <dbReference type="Proteomes" id="UP000318538"/>
    </source>
</evidence>